<keyword evidence="9 19" id="KW-0732">Signal</keyword>
<accession>A0AAN0J2Q6</accession>
<keyword evidence="10" id="KW-0653">Protein transport</keyword>
<dbReference type="GO" id="GO:0015031">
    <property type="term" value="P:protein transport"/>
    <property type="evidence" value="ECO:0007669"/>
    <property type="project" value="UniProtKB-KW"/>
</dbReference>
<dbReference type="PANTHER" id="PTHR15071">
    <property type="entry name" value="MANNOSE-6-PHOSPHATE RECEPTOR FAMILY MEMBER"/>
    <property type="match status" value="1"/>
</dbReference>
<dbReference type="InterPro" id="IPR044865">
    <property type="entry name" value="MRH_dom"/>
</dbReference>
<dbReference type="GO" id="GO:0005802">
    <property type="term" value="C:trans-Golgi network"/>
    <property type="evidence" value="ECO:0007669"/>
    <property type="project" value="TreeGrafter"/>
</dbReference>
<evidence type="ECO:0000256" key="2">
    <source>
        <dbReference type="ARBA" id="ARBA00004358"/>
    </source>
</evidence>
<evidence type="ECO:0000256" key="15">
    <source>
        <dbReference type="ARBA" id="ARBA00023136"/>
    </source>
</evidence>
<protein>
    <recommendedName>
        <fullName evidence="6">Autophagy-related protein 27</fullName>
    </recommendedName>
</protein>
<evidence type="ECO:0000256" key="19">
    <source>
        <dbReference type="SAM" id="SignalP"/>
    </source>
</evidence>
<dbReference type="Gene3D" id="2.70.130.10">
    <property type="entry name" value="Mannose-6-phosphate receptor binding domain"/>
    <property type="match status" value="1"/>
</dbReference>
<evidence type="ECO:0000256" key="14">
    <source>
        <dbReference type="ARBA" id="ARBA00023128"/>
    </source>
</evidence>
<dbReference type="PANTHER" id="PTHR15071:SF0">
    <property type="entry name" value="MANNOSE 6-PHOSPHATE RECEPTOR-LIKE PROTEIN 1"/>
    <property type="match status" value="1"/>
</dbReference>
<evidence type="ECO:0000256" key="8">
    <source>
        <dbReference type="ARBA" id="ARBA00022692"/>
    </source>
</evidence>
<keyword evidence="8 18" id="KW-0812">Transmembrane</keyword>
<dbReference type="Pfam" id="PF09451">
    <property type="entry name" value="ATG27"/>
    <property type="match status" value="1"/>
</dbReference>
<evidence type="ECO:0000256" key="16">
    <source>
        <dbReference type="ARBA" id="ARBA00023157"/>
    </source>
</evidence>
<feature type="signal peptide" evidence="19">
    <location>
        <begin position="1"/>
        <end position="18"/>
    </location>
</feature>
<evidence type="ECO:0000256" key="17">
    <source>
        <dbReference type="ARBA" id="ARBA00023329"/>
    </source>
</evidence>
<proteinExistence type="inferred from homology"/>
<keyword evidence="13" id="KW-0333">Golgi apparatus</keyword>
<keyword evidence="22" id="KW-1185">Reference proteome</keyword>
<keyword evidence="17" id="KW-0968">Cytoplasmic vesicle</keyword>
<comment type="subcellular location">
    <subcellularLocation>
        <location evidence="2">Cytoplasmic vesicle membrane</location>
        <topology evidence="2">Single-pass type I membrane protein</topology>
    </subcellularLocation>
    <subcellularLocation>
        <location evidence="3">Golgi apparatus membrane</location>
    </subcellularLocation>
    <subcellularLocation>
        <location evidence="1">Mitochondrion membrane</location>
        <topology evidence="1">Single-pass membrane protein</topology>
    </subcellularLocation>
    <subcellularLocation>
        <location evidence="4">Preautophagosomal structure membrane</location>
        <topology evidence="4">Single-pass type I membrane protein</topology>
    </subcellularLocation>
</comment>
<dbReference type="PROSITE" id="PS51914">
    <property type="entry name" value="MRH"/>
    <property type="match status" value="1"/>
</dbReference>
<evidence type="ECO:0000313" key="21">
    <source>
        <dbReference type="EnsemblMetazoa" id="XP_019851285.1"/>
    </source>
</evidence>
<keyword evidence="14" id="KW-0496">Mitochondrion</keyword>
<sequence length="248" mass="27216">MLSITYAYAIIILPLCFAGDLIECIPPDGQASCVCQTEDGIIDLTTIALHNQKPKFKQSYDAHSYDYNPCYGFGVGSDNCASGVTAICQDQHVVVGLITSERMYHDGKGNYELHYSKGDDERHAVVYLDCDETDNQPRISTTGDKAETFAYVFHLYTNQTCFISPGGSSSSSSSAVHVGYIGLGIIFVTIASVLIYFIVGGLICKFSKKQKGTDVIPNKKFWLSLPYLVKDGIMVIVSPIARKKYQSI</sequence>
<dbReference type="GO" id="GO:0031966">
    <property type="term" value="C:mitochondrial membrane"/>
    <property type="evidence" value="ECO:0007669"/>
    <property type="project" value="UniProtKB-SubCell"/>
</dbReference>
<evidence type="ECO:0000256" key="9">
    <source>
        <dbReference type="ARBA" id="ARBA00022729"/>
    </source>
</evidence>
<evidence type="ECO:0000256" key="5">
    <source>
        <dbReference type="ARBA" id="ARBA00005363"/>
    </source>
</evidence>
<organism evidence="21 22">
    <name type="scientific">Amphimedon queenslandica</name>
    <name type="common">Sponge</name>
    <dbReference type="NCBI Taxonomy" id="400682"/>
    <lineage>
        <taxon>Eukaryota</taxon>
        <taxon>Metazoa</taxon>
        <taxon>Porifera</taxon>
        <taxon>Demospongiae</taxon>
        <taxon>Heteroscleromorpha</taxon>
        <taxon>Haplosclerida</taxon>
        <taxon>Niphatidae</taxon>
        <taxon>Amphimedon</taxon>
    </lineage>
</organism>
<dbReference type="GeneID" id="109581532"/>
<feature type="chain" id="PRO_5042853436" description="Autophagy-related protein 27" evidence="19">
    <location>
        <begin position="19"/>
        <end position="248"/>
    </location>
</feature>
<keyword evidence="15 18" id="KW-0472">Membrane</keyword>
<dbReference type="InterPro" id="IPR018939">
    <property type="entry name" value="Autophagy-rel_prot_27"/>
</dbReference>
<keyword evidence="11 18" id="KW-1133">Transmembrane helix</keyword>
<evidence type="ECO:0000256" key="11">
    <source>
        <dbReference type="ARBA" id="ARBA00022989"/>
    </source>
</evidence>
<keyword evidence="12" id="KW-0072">Autophagy</keyword>
<comment type="similarity">
    <text evidence="5">Belongs to the ATG27 family.</text>
</comment>
<dbReference type="SUPFAM" id="SSF50911">
    <property type="entry name" value="Mannose 6-phosphate receptor domain"/>
    <property type="match status" value="1"/>
</dbReference>
<dbReference type="InterPro" id="IPR009011">
    <property type="entry name" value="Man6P_isomerase_rcpt-bd_dom_sf"/>
</dbReference>
<feature type="domain" description="MRH" evidence="20">
    <location>
        <begin position="52"/>
        <end position="163"/>
    </location>
</feature>
<dbReference type="AlphaFoldDB" id="A0AAN0J2Q6"/>
<dbReference type="GO" id="GO:0006914">
    <property type="term" value="P:autophagy"/>
    <property type="evidence" value="ECO:0007669"/>
    <property type="project" value="UniProtKB-KW"/>
</dbReference>
<evidence type="ECO:0000259" key="20">
    <source>
        <dbReference type="PROSITE" id="PS51914"/>
    </source>
</evidence>
<name>A0AAN0J2Q6_AMPQE</name>
<evidence type="ECO:0000256" key="7">
    <source>
        <dbReference type="ARBA" id="ARBA00022448"/>
    </source>
</evidence>
<evidence type="ECO:0000256" key="10">
    <source>
        <dbReference type="ARBA" id="ARBA00022927"/>
    </source>
</evidence>
<evidence type="ECO:0000256" key="1">
    <source>
        <dbReference type="ARBA" id="ARBA00004304"/>
    </source>
</evidence>
<dbReference type="RefSeq" id="XP_019851285.1">
    <property type="nucleotide sequence ID" value="XM_019995726.1"/>
</dbReference>
<evidence type="ECO:0000313" key="22">
    <source>
        <dbReference type="Proteomes" id="UP000007879"/>
    </source>
</evidence>
<keyword evidence="7" id="KW-0813">Transport</keyword>
<keyword evidence="16" id="KW-1015">Disulfide bond</keyword>
<evidence type="ECO:0000256" key="6">
    <source>
        <dbReference type="ARBA" id="ARBA00013776"/>
    </source>
</evidence>
<dbReference type="Proteomes" id="UP000007879">
    <property type="component" value="Unassembled WGS sequence"/>
</dbReference>
<dbReference type="GO" id="GO:0034045">
    <property type="term" value="C:phagophore assembly site membrane"/>
    <property type="evidence" value="ECO:0007669"/>
    <property type="project" value="UniProtKB-SubCell"/>
</dbReference>
<evidence type="ECO:0000256" key="4">
    <source>
        <dbReference type="ARBA" id="ARBA00004472"/>
    </source>
</evidence>
<evidence type="ECO:0000256" key="18">
    <source>
        <dbReference type="SAM" id="Phobius"/>
    </source>
</evidence>
<evidence type="ECO:0000256" key="3">
    <source>
        <dbReference type="ARBA" id="ARBA00004394"/>
    </source>
</evidence>
<feature type="transmembrane region" description="Helical" evidence="18">
    <location>
        <begin position="178"/>
        <end position="203"/>
    </location>
</feature>
<evidence type="ECO:0000256" key="13">
    <source>
        <dbReference type="ARBA" id="ARBA00023034"/>
    </source>
</evidence>
<dbReference type="KEGG" id="aqu:109581532"/>
<dbReference type="GO" id="GO:0000139">
    <property type="term" value="C:Golgi membrane"/>
    <property type="evidence" value="ECO:0007669"/>
    <property type="project" value="UniProtKB-SubCell"/>
</dbReference>
<reference evidence="22" key="1">
    <citation type="journal article" date="2010" name="Nature">
        <title>The Amphimedon queenslandica genome and the evolution of animal complexity.</title>
        <authorList>
            <person name="Srivastava M."/>
            <person name="Simakov O."/>
            <person name="Chapman J."/>
            <person name="Fahey B."/>
            <person name="Gauthier M.E."/>
            <person name="Mitros T."/>
            <person name="Richards G.S."/>
            <person name="Conaco C."/>
            <person name="Dacre M."/>
            <person name="Hellsten U."/>
            <person name="Larroux C."/>
            <person name="Putnam N.H."/>
            <person name="Stanke M."/>
            <person name="Adamska M."/>
            <person name="Darling A."/>
            <person name="Degnan S.M."/>
            <person name="Oakley T.H."/>
            <person name="Plachetzki D.C."/>
            <person name="Zhai Y."/>
            <person name="Adamski M."/>
            <person name="Calcino A."/>
            <person name="Cummins S.F."/>
            <person name="Goodstein D.M."/>
            <person name="Harris C."/>
            <person name="Jackson D.J."/>
            <person name="Leys S.P."/>
            <person name="Shu S."/>
            <person name="Woodcroft B.J."/>
            <person name="Vervoort M."/>
            <person name="Kosik K.S."/>
            <person name="Manning G."/>
            <person name="Degnan B.M."/>
            <person name="Rokhsar D.S."/>
        </authorList>
    </citation>
    <scope>NUCLEOTIDE SEQUENCE [LARGE SCALE GENOMIC DNA]</scope>
</reference>
<dbReference type="GO" id="GO:0010008">
    <property type="term" value="C:endosome membrane"/>
    <property type="evidence" value="ECO:0007669"/>
    <property type="project" value="UniProtKB-SubCell"/>
</dbReference>
<reference evidence="21" key="2">
    <citation type="submission" date="2024-06" db="UniProtKB">
        <authorList>
            <consortium name="EnsemblMetazoa"/>
        </authorList>
    </citation>
    <scope>IDENTIFICATION</scope>
</reference>
<dbReference type="EnsemblMetazoa" id="XM_019995726.1">
    <property type="protein sequence ID" value="XP_019851285.1"/>
    <property type="gene ID" value="LOC109581532"/>
</dbReference>
<evidence type="ECO:0000256" key="12">
    <source>
        <dbReference type="ARBA" id="ARBA00023006"/>
    </source>
</evidence>